<dbReference type="Gene3D" id="3.10.196.10">
    <property type="entry name" value="Vitamin B12-dependent methionine synthase, activation domain"/>
    <property type="match status" value="1"/>
</dbReference>
<evidence type="ECO:0000259" key="28">
    <source>
        <dbReference type="PROSITE" id="PS51337"/>
    </source>
</evidence>
<evidence type="ECO:0000313" key="30">
    <source>
        <dbReference type="Proteomes" id="UP000075349"/>
    </source>
</evidence>
<dbReference type="CDD" id="cd00740">
    <property type="entry name" value="MeTr"/>
    <property type="match status" value="1"/>
</dbReference>
<dbReference type="PROSITE" id="PS50972">
    <property type="entry name" value="PTERIN_BINDING"/>
    <property type="match status" value="1"/>
</dbReference>
<organism evidence="29 30">
    <name type="scientific">Vibrio cidicii</name>
    <dbReference type="NCBI Taxonomy" id="1763883"/>
    <lineage>
        <taxon>Bacteria</taxon>
        <taxon>Pseudomonadati</taxon>
        <taxon>Pseudomonadota</taxon>
        <taxon>Gammaproteobacteria</taxon>
        <taxon>Vibrionales</taxon>
        <taxon>Vibrionaceae</taxon>
        <taxon>Vibrio</taxon>
    </lineage>
</organism>
<comment type="catalytic activity">
    <reaction evidence="1 20">
        <text>(6S)-5-methyl-5,6,7,8-tetrahydrofolate + L-homocysteine = (6S)-5,6,7,8-tetrahydrofolate + L-methionine</text>
        <dbReference type="Rhea" id="RHEA:11172"/>
        <dbReference type="ChEBI" id="CHEBI:18608"/>
        <dbReference type="ChEBI" id="CHEBI:57453"/>
        <dbReference type="ChEBI" id="CHEBI:57844"/>
        <dbReference type="ChEBI" id="CHEBI:58199"/>
        <dbReference type="EC" id="2.1.1.13"/>
    </reaction>
</comment>
<dbReference type="FunFam" id="3.40.50.280:FF:000001">
    <property type="entry name" value="Methionine synthase"/>
    <property type="match status" value="1"/>
</dbReference>
<dbReference type="InterPro" id="IPR036589">
    <property type="entry name" value="HCY_dom_sf"/>
</dbReference>
<keyword evidence="10 20" id="KW-0846">Cobalamin</keyword>
<feature type="domain" description="B12-binding" evidence="27">
    <location>
        <begin position="747"/>
        <end position="882"/>
    </location>
</feature>
<dbReference type="PROSITE" id="PS50974">
    <property type="entry name" value="ADOMET_ACTIVATION"/>
    <property type="match status" value="1"/>
</dbReference>
<feature type="binding site" evidence="22">
    <location>
        <position position="805"/>
    </location>
    <ligand>
        <name>methylcob(III)alamin</name>
        <dbReference type="ChEBI" id="CHEBI:28115"/>
    </ligand>
</feature>
<keyword evidence="16 20" id="KW-0486">Methionine biosynthesis</keyword>
<feature type="binding site" evidence="21 23">
    <location>
        <position position="248"/>
    </location>
    <ligand>
        <name>Zn(2+)</name>
        <dbReference type="ChEBI" id="CHEBI:29105"/>
    </ligand>
</feature>
<name>A0A151JHU0_9VIBR</name>
<dbReference type="EMBL" id="LOMK01000001">
    <property type="protein sequence ID" value="KYN25351.1"/>
    <property type="molecule type" value="Genomic_DNA"/>
</dbReference>
<dbReference type="PROSITE" id="PS51332">
    <property type="entry name" value="B12_BINDING"/>
    <property type="match status" value="1"/>
</dbReference>
<evidence type="ECO:0000256" key="8">
    <source>
        <dbReference type="ARBA" id="ARBA00022603"/>
    </source>
</evidence>
<evidence type="ECO:0000256" key="10">
    <source>
        <dbReference type="ARBA" id="ARBA00022628"/>
    </source>
</evidence>
<proteinExistence type="inferred from homology"/>
<evidence type="ECO:0000256" key="20">
    <source>
        <dbReference type="PIRNR" id="PIRNR000381"/>
    </source>
</evidence>
<evidence type="ECO:0000256" key="23">
    <source>
        <dbReference type="PROSITE-ProRule" id="PRU00333"/>
    </source>
</evidence>
<feature type="binding site" evidence="22">
    <location>
        <position position="948"/>
    </location>
    <ligand>
        <name>S-adenosyl-L-methionine</name>
        <dbReference type="ChEBI" id="CHEBI:59789"/>
    </ligand>
</feature>
<dbReference type="FunFam" id="3.20.20.20:FF:000002">
    <property type="entry name" value="Methionine synthase"/>
    <property type="match status" value="1"/>
</dbReference>
<dbReference type="SUPFAM" id="SSF51717">
    <property type="entry name" value="Dihydropteroate synthetase-like"/>
    <property type="match status" value="1"/>
</dbReference>
<dbReference type="InterPro" id="IPR003726">
    <property type="entry name" value="HCY_dom"/>
</dbReference>
<feature type="binding site" evidence="22">
    <location>
        <position position="809"/>
    </location>
    <ligand>
        <name>methylcob(III)alamin</name>
        <dbReference type="ChEBI" id="CHEBI:28115"/>
    </ligand>
</feature>
<dbReference type="PIRSF" id="PIRSF000381">
    <property type="entry name" value="MetH"/>
    <property type="match status" value="1"/>
</dbReference>
<dbReference type="FunFam" id="1.10.1240.10:FF:000001">
    <property type="entry name" value="Methionine synthase"/>
    <property type="match status" value="1"/>
</dbReference>
<evidence type="ECO:0000256" key="1">
    <source>
        <dbReference type="ARBA" id="ARBA00001700"/>
    </source>
</evidence>
<dbReference type="Gene3D" id="1.10.288.10">
    <property type="entry name" value="Cobalamin-dependent Methionine Synthase, domain 2"/>
    <property type="match status" value="1"/>
</dbReference>
<dbReference type="InterPro" id="IPR004223">
    <property type="entry name" value="VitB12-dep_Met_synth_activ_dom"/>
</dbReference>
<evidence type="ECO:0000256" key="15">
    <source>
        <dbReference type="ARBA" id="ARBA00022833"/>
    </source>
</evidence>
<evidence type="ECO:0000256" key="22">
    <source>
        <dbReference type="PIRSR" id="PIRSR000381-2"/>
    </source>
</evidence>
<evidence type="ECO:0000256" key="12">
    <source>
        <dbReference type="ARBA" id="ARBA00022691"/>
    </source>
</evidence>
<comment type="domain">
    <text evidence="20">Modular enzyme with four functionally distinct domains. The isolated Hcy-binding domain catalyzes methyl transfer from free methylcobalamin to homocysteine. The Hcy-binding domain in association with the pterin-binding domain catalyzes the methylation of cob(I)alamin by methyltetrahydrofolate and the methylation of homocysteine. The B12-binding domain binds the cofactor. The AdoMet activation domain binds S-adenosyl-L-methionine. Under aerobic conditions cob(I)alamin can be converted to inactive cob(II)alamin. Reductive methylation by S-adenosyl-L-methionine and flavodoxin regenerates methylcobalamin.</text>
</comment>
<feature type="domain" description="Pterin-binding" evidence="25">
    <location>
        <begin position="357"/>
        <end position="618"/>
    </location>
</feature>
<dbReference type="InterPro" id="IPR006158">
    <property type="entry name" value="Cobalamin-bd"/>
</dbReference>
<feature type="binding site" evidence="22">
    <location>
        <position position="1136"/>
    </location>
    <ligand>
        <name>S-adenosyl-L-methionine</name>
        <dbReference type="ChEBI" id="CHEBI:59789"/>
    </ligand>
</feature>
<evidence type="ECO:0000256" key="5">
    <source>
        <dbReference type="ARBA" id="ARBA00010398"/>
    </source>
</evidence>
<dbReference type="PANTHER" id="PTHR45833:SF1">
    <property type="entry name" value="METHIONINE SYNTHASE"/>
    <property type="match status" value="1"/>
</dbReference>
<evidence type="ECO:0000259" key="26">
    <source>
        <dbReference type="PROSITE" id="PS50974"/>
    </source>
</evidence>
<dbReference type="Pfam" id="PF00809">
    <property type="entry name" value="Pterin_bind"/>
    <property type="match status" value="1"/>
</dbReference>
<dbReference type="RefSeq" id="WP_065819201.1">
    <property type="nucleotide sequence ID" value="NZ_MPKQ01000008.1"/>
</dbReference>
<dbReference type="FunFam" id="3.20.20.330:FF:000001">
    <property type="entry name" value="Methionine synthase"/>
    <property type="match status" value="1"/>
</dbReference>
<feature type="binding site" evidence="22">
    <location>
        <begin position="1191"/>
        <end position="1192"/>
    </location>
    <ligand>
        <name>S-adenosyl-L-methionine</name>
        <dbReference type="ChEBI" id="CHEBI:59789"/>
    </ligand>
</feature>
<dbReference type="InterPro" id="IPR011005">
    <property type="entry name" value="Dihydropteroate_synth-like_sf"/>
</dbReference>
<dbReference type="Gene3D" id="3.40.50.280">
    <property type="entry name" value="Cobalamin-binding domain"/>
    <property type="match status" value="1"/>
</dbReference>
<dbReference type="InterPro" id="IPR036594">
    <property type="entry name" value="Meth_synthase_dom"/>
</dbReference>
<dbReference type="InterPro" id="IPR003759">
    <property type="entry name" value="Cbl-bd_cap"/>
</dbReference>
<comment type="cofactor">
    <cofactor evidence="2 20 23">
        <name>Zn(2+)</name>
        <dbReference type="ChEBI" id="CHEBI:29105"/>
    </cofactor>
</comment>
<feature type="binding site" evidence="21 23">
    <location>
        <position position="312"/>
    </location>
    <ligand>
        <name>Zn(2+)</name>
        <dbReference type="ChEBI" id="CHEBI:29105"/>
    </ligand>
</feature>
<evidence type="ECO:0000256" key="16">
    <source>
        <dbReference type="ARBA" id="ARBA00023167"/>
    </source>
</evidence>
<evidence type="ECO:0000256" key="17">
    <source>
        <dbReference type="ARBA" id="ARBA00023285"/>
    </source>
</evidence>
<evidence type="ECO:0000256" key="3">
    <source>
        <dbReference type="ARBA" id="ARBA00001956"/>
    </source>
</evidence>
<evidence type="ECO:0000259" key="24">
    <source>
        <dbReference type="PROSITE" id="PS50970"/>
    </source>
</evidence>
<dbReference type="InterPro" id="IPR033706">
    <property type="entry name" value="Met_synthase_B12-bd"/>
</dbReference>
<dbReference type="Pfam" id="PF02965">
    <property type="entry name" value="Met_synt_B12"/>
    <property type="match status" value="1"/>
</dbReference>
<dbReference type="SUPFAM" id="SSF56507">
    <property type="entry name" value="Methionine synthase activation domain-like"/>
    <property type="match status" value="1"/>
</dbReference>
<feature type="domain" description="B12-binding N-terminal" evidence="28">
    <location>
        <begin position="651"/>
        <end position="745"/>
    </location>
</feature>
<evidence type="ECO:0000313" key="29">
    <source>
        <dbReference type="EMBL" id="KYN25351.1"/>
    </source>
</evidence>
<comment type="pathway">
    <text evidence="4 20">Amino-acid biosynthesis; L-methionine biosynthesis via de novo pathway; L-methionine from L-homocysteine (MetH route): step 1/1.</text>
</comment>
<dbReference type="GO" id="GO:0008270">
    <property type="term" value="F:zinc ion binding"/>
    <property type="evidence" value="ECO:0007669"/>
    <property type="project" value="UniProtKB-UniRule"/>
</dbReference>
<dbReference type="InterPro" id="IPR050554">
    <property type="entry name" value="Met_Synthase/Corrinoid"/>
</dbReference>
<dbReference type="Proteomes" id="UP000075349">
    <property type="component" value="Unassembled WGS sequence"/>
</dbReference>
<dbReference type="InterPro" id="IPR011822">
    <property type="entry name" value="MetH"/>
</dbReference>
<dbReference type="SMART" id="SM01018">
    <property type="entry name" value="B12-binding_2"/>
    <property type="match status" value="1"/>
</dbReference>
<comment type="caution">
    <text evidence="29">The sequence shown here is derived from an EMBL/GenBank/DDBJ whole genome shotgun (WGS) entry which is preliminary data.</text>
</comment>
<dbReference type="Pfam" id="PF02607">
    <property type="entry name" value="B12-binding_2"/>
    <property type="match status" value="1"/>
</dbReference>
<dbReference type="Pfam" id="PF02574">
    <property type="entry name" value="S-methyl_trans"/>
    <property type="match status" value="1"/>
</dbReference>
<keyword evidence="13 20" id="KW-0479">Metal-binding</keyword>
<dbReference type="UniPathway" id="UPA00051">
    <property type="reaction ID" value="UER00081"/>
</dbReference>
<evidence type="ECO:0000256" key="4">
    <source>
        <dbReference type="ARBA" id="ARBA00005178"/>
    </source>
</evidence>
<dbReference type="GO" id="GO:0050667">
    <property type="term" value="P:homocysteine metabolic process"/>
    <property type="evidence" value="ECO:0007669"/>
    <property type="project" value="TreeGrafter"/>
</dbReference>
<dbReference type="GO" id="GO:0005829">
    <property type="term" value="C:cytosol"/>
    <property type="evidence" value="ECO:0007669"/>
    <property type="project" value="TreeGrafter"/>
</dbReference>
<evidence type="ECO:0000256" key="19">
    <source>
        <dbReference type="NCBIfam" id="TIGR02082"/>
    </source>
</evidence>
<dbReference type="InterPro" id="IPR037010">
    <property type="entry name" value="VitB12-dep_Met_synth_activ_sf"/>
</dbReference>
<keyword evidence="12 20" id="KW-0949">S-adenosyl-L-methionine</keyword>
<dbReference type="AlphaFoldDB" id="A0A151JHU0"/>
<gene>
    <name evidence="29" type="ORF">AUQ44_06930</name>
</gene>
<protein>
    <recommendedName>
        <fullName evidence="7 19">Methionine synthase</fullName>
        <ecNumber evidence="6 19">2.1.1.13</ecNumber>
    </recommendedName>
    <alternativeName>
        <fullName evidence="20">5-methyltetrahydrofolate--homocysteine methyltransferase</fullName>
    </alternativeName>
</protein>
<dbReference type="EC" id="2.1.1.13" evidence="6 19"/>
<comment type="similarity">
    <text evidence="5">Belongs to the vitamin-B12 dependent methionine synthase family.</text>
</comment>
<dbReference type="SUPFAM" id="SSF47644">
    <property type="entry name" value="Methionine synthase domain"/>
    <property type="match status" value="1"/>
</dbReference>
<feature type="domain" description="AdoMet activation" evidence="26">
    <location>
        <begin position="898"/>
        <end position="1226"/>
    </location>
</feature>
<dbReference type="GO" id="GO:0031419">
    <property type="term" value="F:cobalamin binding"/>
    <property type="evidence" value="ECO:0007669"/>
    <property type="project" value="UniProtKB-UniRule"/>
</dbReference>
<accession>A0A151JHU0</accession>
<dbReference type="GO" id="GO:0032259">
    <property type="term" value="P:methylation"/>
    <property type="evidence" value="ECO:0007669"/>
    <property type="project" value="UniProtKB-KW"/>
</dbReference>
<keyword evidence="17 20" id="KW-0170">Cobalt</keyword>
<keyword evidence="8 20" id="KW-0489">Methyltransferase</keyword>
<dbReference type="PROSITE" id="PS50970">
    <property type="entry name" value="HCY"/>
    <property type="match status" value="1"/>
</dbReference>
<evidence type="ECO:0000256" key="2">
    <source>
        <dbReference type="ARBA" id="ARBA00001947"/>
    </source>
</evidence>
<dbReference type="CDD" id="cd02069">
    <property type="entry name" value="methionine_synthase_B12_BD"/>
    <property type="match status" value="1"/>
</dbReference>
<evidence type="ECO:0000256" key="11">
    <source>
        <dbReference type="ARBA" id="ARBA00022679"/>
    </source>
</evidence>
<evidence type="ECO:0000256" key="18">
    <source>
        <dbReference type="ARBA" id="ARBA00025552"/>
    </source>
</evidence>
<feature type="domain" description="Hcy-binding" evidence="24">
    <location>
        <begin position="6"/>
        <end position="326"/>
    </location>
</feature>
<dbReference type="PROSITE" id="PS51337">
    <property type="entry name" value="B12_BINDING_NTER"/>
    <property type="match status" value="1"/>
</dbReference>
<sequence>MGSNIREQIEAQLKQRILLIDGGMGTMIQGYKLQEQDYRGERFANWHCDLKGNNDLLVLTQPQLIKEIHCAYLEAGADILETNTFNATTIAMADYEMESLSEEINFAAAKLAREAADEWTAKNPQKPRYVAGVLGPTNRTCSISPDVNDPGYRNVTFDALVQAYSESTRALIRGGSDLILIETIFDTLNAKACAFAVDSVFEELGISLPVMISGTITDASGRTLSGQTTEAFYNALRHVRPISFGLNCALGPDELRPYVEELSRISETYVSTHPNAGLPNAFGEYDLSPEEMAVHVKEWAQSGFINLVGGCCGTTPEHIRHMALAVEGVAPRVLPDIPVACRLSGLEPLTIAKDTLFVNVGERTNVTGSARFKRLIKEELYDEALDVAREQVENGAQIIDINMDEGMLDAEACMVRFLNLCASEPEISKVPVMVDSSKWEVIEAGLKCIQGKGIVNSISLKEGKAKFVEQAKLIRRYGAAVIVMAFDEVGQADTRERKLEICTNAYRILVDEVGFPAEDVIFDPNIFAIATGIEEHNNYAVDFINAVADIKRDLPHAMISGGVSNVSFSFRGNNYVREAIHAVFLYHCFKNGMDMGIVNAGQLEIYDNVPEKLREAVEDVVLNRREDGTERLLEIAEAYRENAVGKVEDASALEWRTWPVAKRLEHALVKGITEFIVEDTEEARLNASKPLEVIEGPLMDGMNVVGDLFGEGKMFLPQVVKSARVMKQAVAHLEPFINASKQSGSTNGKILLATVKGDVHDIGKNIVGVVLQCNNYEIIDLGVMVPCEQILKVAKEEQVDIIGLSGLITPSLDEMVHVAKEMERQGFDLPLLIGGATTSKAHTAVKIEQNYSHPVVYVNNASRAVGVCTSLLSDELRPAFVERLQADYELVRDQHNRKKPRSKPVTLAEARANKAAIDWQSYTPPAPAKPGVHVFADFDVAVLRQYIDWTPFFMTWSLVGKYPTIFDHEEVGEEAQRLFKDANDWLDKIEQEGLMKASGMCALFPAASIGDDIEVYSDESRSQVVKVLHNLRQQTEKPKGPNYCLSDYVAPKASGKKDWIGAFAVTGGINERELADEFKAQGDDYNAIMIQAVADRLAEAFAEYLHERVRKEIWGYAPDENLSNEELIREKYQGIRPAPGYPACPEHTEKGALWELLNVEQTIGMSLTSSYAMWPGASVSGWYFSHPESRYFAIAQIQQDQVEDYAQRKGWDLLEAEKWLGPNING</sequence>
<feature type="binding site" evidence="22">
    <location>
        <begin position="757"/>
        <end position="761"/>
    </location>
    <ligand>
        <name>methylcob(III)alamin</name>
        <dbReference type="ChEBI" id="CHEBI:28115"/>
    </ligand>
</feature>
<dbReference type="InterPro" id="IPR036724">
    <property type="entry name" value="Cobalamin-bd_sf"/>
</dbReference>
<evidence type="ECO:0000256" key="6">
    <source>
        <dbReference type="ARBA" id="ARBA00012032"/>
    </source>
</evidence>
<feature type="binding site" description="axial binding residue" evidence="21">
    <location>
        <position position="760"/>
    </location>
    <ligand>
        <name>methylcob(III)alamin</name>
        <dbReference type="ChEBI" id="CHEBI:28115"/>
    </ligand>
    <ligandPart>
        <name>Co</name>
        <dbReference type="ChEBI" id="CHEBI:27638"/>
    </ligandPart>
</feature>
<comment type="cofactor">
    <cofactor evidence="3 20 21">
        <name>methylcob(III)alamin</name>
        <dbReference type="ChEBI" id="CHEBI:28115"/>
    </cofactor>
</comment>
<dbReference type="Gene3D" id="3.20.20.330">
    <property type="entry name" value="Homocysteine-binding-like domain"/>
    <property type="match status" value="1"/>
</dbReference>
<evidence type="ECO:0000259" key="27">
    <source>
        <dbReference type="PROSITE" id="PS51332"/>
    </source>
</evidence>
<keyword evidence="15 20" id="KW-0862">Zinc</keyword>
<feature type="binding site" evidence="22">
    <location>
        <position position="695"/>
    </location>
    <ligand>
        <name>methylcob(III)alamin</name>
        <dbReference type="ChEBI" id="CHEBI:28115"/>
    </ligand>
</feature>
<evidence type="ECO:0000256" key="9">
    <source>
        <dbReference type="ARBA" id="ARBA00022605"/>
    </source>
</evidence>
<evidence type="ECO:0000256" key="13">
    <source>
        <dbReference type="ARBA" id="ARBA00022723"/>
    </source>
</evidence>
<dbReference type="Gene3D" id="1.10.1240.10">
    <property type="entry name" value="Methionine synthase domain"/>
    <property type="match status" value="1"/>
</dbReference>
<evidence type="ECO:0000256" key="14">
    <source>
        <dbReference type="ARBA" id="ARBA00022737"/>
    </source>
</evidence>
<dbReference type="InterPro" id="IPR000489">
    <property type="entry name" value="Pterin-binding_dom"/>
</dbReference>
<dbReference type="Pfam" id="PF02310">
    <property type="entry name" value="B12-binding"/>
    <property type="match status" value="1"/>
</dbReference>
<keyword evidence="9 20" id="KW-0028">Amino-acid biosynthesis</keyword>
<evidence type="ECO:0000256" key="7">
    <source>
        <dbReference type="ARBA" id="ARBA00013998"/>
    </source>
</evidence>
<dbReference type="Gene3D" id="3.20.20.20">
    <property type="entry name" value="Dihydropteroate synthase-like"/>
    <property type="match status" value="1"/>
</dbReference>
<feature type="binding site" evidence="21 23">
    <location>
        <position position="311"/>
    </location>
    <ligand>
        <name>Zn(2+)</name>
        <dbReference type="ChEBI" id="CHEBI:29105"/>
    </ligand>
</feature>
<dbReference type="SUPFAM" id="SSF52242">
    <property type="entry name" value="Cobalamin (vitamin B12)-binding domain"/>
    <property type="match status" value="1"/>
</dbReference>
<dbReference type="NCBIfam" id="TIGR02082">
    <property type="entry name" value="metH"/>
    <property type="match status" value="1"/>
</dbReference>
<keyword evidence="11 20" id="KW-0808">Transferase</keyword>
<dbReference type="PANTHER" id="PTHR45833">
    <property type="entry name" value="METHIONINE SYNTHASE"/>
    <property type="match status" value="1"/>
</dbReference>
<reference evidence="30" key="1">
    <citation type="submission" date="2015-12" db="EMBL/GenBank/DDBJ databases">
        <authorList>
            <person name="Tarr C.L."/>
            <person name="Gladney L.M."/>
        </authorList>
    </citation>
    <scope>NUCLEOTIDE SEQUENCE [LARGE SCALE GENOMIC DNA]</scope>
    <source>
        <strain evidence="30">2756-81</strain>
    </source>
</reference>
<keyword evidence="14" id="KW-0677">Repeat</keyword>
<feature type="binding site" evidence="22">
    <location>
        <position position="861"/>
    </location>
    <ligand>
        <name>methylcob(III)alamin</name>
        <dbReference type="ChEBI" id="CHEBI:28115"/>
    </ligand>
</feature>
<dbReference type="GO" id="GO:0046653">
    <property type="term" value="P:tetrahydrofolate metabolic process"/>
    <property type="evidence" value="ECO:0007669"/>
    <property type="project" value="TreeGrafter"/>
</dbReference>
<dbReference type="NCBIfam" id="NF007024">
    <property type="entry name" value="PRK09490.1"/>
    <property type="match status" value="1"/>
</dbReference>
<evidence type="ECO:0000259" key="25">
    <source>
        <dbReference type="PROSITE" id="PS50972"/>
    </source>
</evidence>
<evidence type="ECO:0000256" key="21">
    <source>
        <dbReference type="PIRSR" id="PIRSR000381-1"/>
    </source>
</evidence>
<dbReference type="SUPFAM" id="SSF82282">
    <property type="entry name" value="Homocysteine S-methyltransferase"/>
    <property type="match status" value="1"/>
</dbReference>
<comment type="function">
    <text evidence="18 20">Catalyzes the transfer of a methyl group from methyl-cobalamin to homocysteine, yielding enzyme-bound cob(I)alamin and methionine. Subsequently, remethylates the cofactor using methyltetrahydrofolate.</text>
</comment>
<dbReference type="GO" id="GO:0008705">
    <property type="term" value="F:methionine synthase activity"/>
    <property type="evidence" value="ECO:0007669"/>
    <property type="project" value="UniProtKB-UniRule"/>
</dbReference>